<organism evidence="1">
    <name type="scientific">marine metagenome</name>
    <dbReference type="NCBI Taxonomy" id="408172"/>
    <lineage>
        <taxon>unclassified sequences</taxon>
        <taxon>metagenomes</taxon>
        <taxon>ecological metagenomes</taxon>
    </lineage>
</organism>
<name>A0A382L9I0_9ZZZZ</name>
<reference evidence="1" key="1">
    <citation type="submission" date="2018-05" db="EMBL/GenBank/DDBJ databases">
        <authorList>
            <person name="Lanie J.A."/>
            <person name="Ng W.-L."/>
            <person name="Kazmierczak K.M."/>
            <person name="Andrzejewski T.M."/>
            <person name="Davidsen T.M."/>
            <person name="Wayne K.J."/>
            <person name="Tettelin H."/>
            <person name="Glass J.I."/>
            <person name="Rusch D."/>
            <person name="Podicherti R."/>
            <person name="Tsui H.-C.T."/>
            <person name="Winkler M.E."/>
        </authorList>
    </citation>
    <scope>NUCLEOTIDE SEQUENCE</scope>
</reference>
<dbReference type="EMBL" id="UINC01085732">
    <property type="protein sequence ID" value="SVC33554.1"/>
    <property type="molecule type" value="Genomic_DNA"/>
</dbReference>
<dbReference type="AlphaFoldDB" id="A0A382L9I0"/>
<gene>
    <name evidence="1" type="ORF">METZ01_LOCUS286408</name>
</gene>
<feature type="non-terminal residue" evidence="1">
    <location>
        <position position="34"/>
    </location>
</feature>
<sequence length="34" mass="3824">MGNSGRRFVSDTSDWLLEYVCRPGTGTRHAILID</sequence>
<accession>A0A382L9I0</accession>
<protein>
    <submittedName>
        <fullName evidence="1">Uncharacterized protein</fullName>
    </submittedName>
</protein>
<evidence type="ECO:0000313" key="1">
    <source>
        <dbReference type="EMBL" id="SVC33554.1"/>
    </source>
</evidence>
<proteinExistence type="predicted"/>